<proteinExistence type="predicted"/>
<evidence type="ECO:0000313" key="3">
    <source>
        <dbReference type="Proteomes" id="UP001196661"/>
    </source>
</evidence>
<dbReference type="CDD" id="cd06260">
    <property type="entry name" value="DUF820-like"/>
    <property type="match status" value="1"/>
</dbReference>
<dbReference type="InterPro" id="IPR012296">
    <property type="entry name" value="Nuclease_put_TT1808"/>
</dbReference>
<keyword evidence="2" id="KW-0378">Hydrolase</keyword>
<dbReference type="Proteomes" id="UP001196661">
    <property type="component" value="Unassembled WGS sequence"/>
</dbReference>
<dbReference type="PANTHER" id="PTHR34107">
    <property type="entry name" value="SLL0198 PROTEIN-RELATED"/>
    <property type="match status" value="1"/>
</dbReference>
<gene>
    <name evidence="2" type="ORF">IXB28_00190</name>
</gene>
<evidence type="ECO:0000313" key="2">
    <source>
        <dbReference type="EMBL" id="MBT9310611.1"/>
    </source>
</evidence>
<name>A0ABS5XY80_9CYAN</name>
<comment type="caution">
    <text evidence="2">The sequence shown here is derived from an EMBL/GenBank/DDBJ whole genome shotgun (WGS) entry which is preliminary data.</text>
</comment>
<dbReference type="PANTHER" id="PTHR34107:SF6">
    <property type="entry name" value="SLR0981 PROTEIN"/>
    <property type="match status" value="1"/>
</dbReference>
<sequence length="191" mass="21599">MTQSILKMPATALFTAEQFYDLCRANPEWKLERTSQGDLVVVAPTEGETGARNANLLIRLGVWNEQYQLGVVFDSSTGFHLPNGADRSPDIAWVKQERWLALTPQQREKFPPLAPDFVMELMSPTDSLKDAQAKMEEYLENGVRLGWLLNRRAKQVEIYRPDGVAEVLQQPKQLSGDPVLPGFHLSLDGFW</sequence>
<dbReference type="SUPFAM" id="SSF52980">
    <property type="entry name" value="Restriction endonuclease-like"/>
    <property type="match status" value="1"/>
</dbReference>
<dbReference type="GO" id="GO:0004519">
    <property type="term" value="F:endonuclease activity"/>
    <property type="evidence" value="ECO:0007669"/>
    <property type="project" value="UniProtKB-KW"/>
</dbReference>
<accession>A0ABS5XY80</accession>
<dbReference type="InterPro" id="IPR011335">
    <property type="entry name" value="Restrct_endonuc-II-like"/>
</dbReference>
<organism evidence="2 3">
    <name type="scientific">Leptothoe kymatousa TAU-MAC 1615</name>
    <dbReference type="NCBI Taxonomy" id="2364775"/>
    <lineage>
        <taxon>Bacteria</taxon>
        <taxon>Bacillati</taxon>
        <taxon>Cyanobacteriota</taxon>
        <taxon>Cyanophyceae</taxon>
        <taxon>Nodosilineales</taxon>
        <taxon>Cymatolegaceae</taxon>
        <taxon>Leptothoe</taxon>
        <taxon>Leptothoe kymatousa</taxon>
    </lineage>
</organism>
<keyword evidence="2" id="KW-0540">Nuclease</keyword>
<dbReference type="RefSeq" id="WP_215616528.1">
    <property type="nucleotide sequence ID" value="NZ_JADOER010000001.1"/>
</dbReference>
<dbReference type="Pfam" id="PF05685">
    <property type="entry name" value="Uma2"/>
    <property type="match status" value="1"/>
</dbReference>
<protein>
    <submittedName>
        <fullName evidence="2">Uma2 family endonuclease</fullName>
    </submittedName>
</protein>
<dbReference type="EMBL" id="JADOER010000001">
    <property type="protein sequence ID" value="MBT9310611.1"/>
    <property type="molecule type" value="Genomic_DNA"/>
</dbReference>
<keyword evidence="2" id="KW-0255">Endonuclease</keyword>
<keyword evidence="3" id="KW-1185">Reference proteome</keyword>
<dbReference type="InterPro" id="IPR008538">
    <property type="entry name" value="Uma2"/>
</dbReference>
<reference evidence="2 3" key="1">
    <citation type="journal article" date="2021" name="Mar. Drugs">
        <title>Genome Reduction and Secondary Metabolism of the Marine Sponge-Associated Cyanobacterium Leptothoe.</title>
        <authorList>
            <person name="Konstantinou D."/>
            <person name="Popin R.V."/>
            <person name="Fewer D.P."/>
            <person name="Sivonen K."/>
            <person name="Gkelis S."/>
        </authorList>
    </citation>
    <scope>NUCLEOTIDE SEQUENCE [LARGE SCALE GENOMIC DNA]</scope>
    <source>
        <strain evidence="2 3">TAU-MAC 1615</strain>
    </source>
</reference>
<feature type="domain" description="Putative restriction endonuclease" evidence="1">
    <location>
        <begin position="17"/>
        <end position="187"/>
    </location>
</feature>
<dbReference type="Gene3D" id="3.90.1570.10">
    <property type="entry name" value="tt1808, chain A"/>
    <property type="match status" value="1"/>
</dbReference>
<evidence type="ECO:0000259" key="1">
    <source>
        <dbReference type="Pfam" id="PF05685"/>
    </source>
</evidence>